<name>A0A830I1J0_9CHLO</name>
<dbReference type="InterPro" id="IPR028994">
    <property type="entry name" value="Integrin_alpha_N"/>
</dbReference>
<dbReference type="EMBL" id="BNJQ01000035">
    <property type="protein sequence ID" value="GHP11611.1"/>
    <property type="molecule type" value="Genomic_DNA"/>
</dbReference>
<organism evidence="3 4">
    <name type="scientific">Pycnococcus provasolii</name>
    <dbReference type="NCBI Taxonomy" id="41880"/>
    <lineage>
        <taxon>Eukaryota</taxon>
        <taxon>Viridiplantae</taxon>
        <taxon>Chlorophyta</taxon>
        <taxon>Pseudoscourfieldiophyceae</taxon>
        <taxon>Pseudoscourfieldiales</taxon>
        <taxon>Pycnococcaceae</taxon>
        <taxon>Pycnococcus</taxon>
    </lineage>
</organism>
<dbReference type="SUPFAM" id="SSF69318">
    <property type="entry name" value="Integrin alpha N-terminal domain"/>
    <property type="match status" value="1"/>
</dbReference>
<dbReference type="Proteomes" id="UP000660262">
    <property type="component" value="Unassembled WGS sequence"/>
</dbReference>
<keyword evidence="2" id="KW-1133">Transmembrane helix</keyword>
<dbReference type="AlphaFoldDB" id="A0A830I1J0"/>
<keyword evidence="4" id="KW-1185">Reference proteome</keyword>
<evidence type="ECO:0000313" key="4">
    <source>
        <dbReference type="Proteomes" id="UP000660262"/>
    </source>
</evidence>
<comment type="caution">
    <text evidence="3">The sequence shown here is derived from an EMBL/GenBank/DDBJ whole genome shotgun (WGS) entry which is preliminary data.</text>
</comment>
<feature type="transmembrane region" description="Helical" evidence="2">
    <location>
        <begin position="858"/>
        <end position="875"/>
    </location>
</feature>
<dbReference type="OrthoDB" id="270568at2759"/>
<evidence type="ECO:0008006" key="5">
    <source>
        <dbReference type="Google" id="ProtNLM"/>
    </source>
</evidence>
<feature type="region of interest" description="Disordered" evidence="1">
    <location>
        <begin position="277"/>
        <end position="316"/>
    </location>
</feature>
<gene>
    <name evidence="3" type="ORF">PPROV_001033900</name>
</gene>
<accession>A0A830I1J0</accession>
<protein>
    <recommendedName>
        <fullName evidence="5">FG-GAP repeat-containing protein</fullName>
    </recommendedName>
</protein>
<keyword evidence="2" id="KW-0812">Transmembrane</keyword>
<evidence type="ECO:0000256" key="2">
    <source>
        <dbReference type="SAM" id="Phobius"/>
    </source>
</evidence>
<evidence type="ECO:0000313" key="3">
    <source>
        <dbReference type="EMBL" id="GHP11611.1"/>
    </source>
</evidence>
<proteinExistence type="predicted"/>
<evidence type="ECO:0000256" key="1">
    <source>
        <dbReference type="SAM" id="MobiDB-lite"/>
    </source>
</evidence>
<reference evidence="3" key="1">
    <citation type="submission" date="2020-10" db="EMBL/GenBank/DDBJ databases">
        <title>Unveiling of a novel bifunctional photoreceptor, Dualchrome1, isolated from a cosmopolitan green alga.</title>
        <authorList>
            <person name="Suzuki S."/>
            <person name="Kawachi M."/>
        </authorList>
    </citation>
    <scope>NUCLEOTIDE SEQUENCE</scope>
    <source>
        <strain evidence="3">NIES 2893</strain>
    </source>
</reference>
<sequence>MRGNTIRERCVYPLTFGIKNLPALNSFSAPLLDDLTDEFNVPLSLSAEGPLSLEPAFFHPSSSPSSSFFSDVDVSDVAPSAQTHAAPLAQLADLNGDGHLELVVAENAEGGAGSHRLTVLATTPRAITANEKEHGGHDGGHAFRGAFRKAPVVASVPLLPSKVRVTTGRRAVALAVGHLDPPHDGVKVFDVRKQVVAVVTAGFQLAVFDHNLQPLWDVPLREEVTHHAHIEQAAVFVTPHAVRAGDRGSVVVGFSAALGGDAETGTLGDGDVFEDELEEEHGSEVHGGKRRGGPGRGDADESVGDESASGADESRHFDYRAFEGSTGTPLWEHTGESFHLHVSKRHTFYSEGRNGMEDDTTTVATTEPQHNYRLDASALSGRHIGESAPHCRDYRSSLLLQLPHVWRGPWDTHLELAHFNRHRENTAARHVSDGASTGGVSARDAATHRARAASARGYGTQGAGVNRGSNPLIASIGKIAEASGGAGGAHRGPSFASIEAVRVQRTHPSVAVGGALHANGLDPLAHGRASSVDRHHPHGAPHALPNAGGPSTIGTKAHGSGVPHDASHRSRRALPPNALVARTRHGLEVVHLYTGRPVCSAPMGDSSLHVDLDGDGVLDTVEAYGGVSSGVPGGAAPVPAWGVVGKAHATSASGGCMMYVSSGPAWHPEPLFNGTICRAGGVLGEMGMLGRAGQRGDSLHPLEAAMPAAIPRPHAAARARHTHSHRHRSDLAFLNSRGEVSLYTFRGNLRFSVTAGIPWYNTDETEAHERVVPTIEAFPLRRGAMRGEGALLLAVGQYHGVLLDHDGNEHASFELPSPPVAPAQLMDWDGDGLTDIVIQCTDGYYGIRQRRRIGGSNVAFLLVALAAGMAWLFTGEMGRQK</sequence>
<keyword evidence="2" id="KW-0472">Membrane</keyword>
<dbReference type="PANTHER" id="PTHR34284:SF1">
    <property type="entry name" value="FG-GAP REPEAT-CONTAINING PROTEIN"/>
    <property type="match status" value="1"/>
</dbReference>
<feature type="region of interest" description="Disordered" evidence="1">
    <location>
        <begin position="526"/>
        <end position="551"/>
    </location>
</feature>
<dbReference type="PANTHER" id="PTHR34284">
    <property type="entry name" value="FG-GAP REPEAT-CONTAINING PROTEIN"/>
    <property type="match status" value="1"/>
</dbReference>